<keyword evidence="2" id="KW-1185">Reference proteome</keyword>
<accession>A0A0C2J695</accession>
<protein>
    <recommendedName>
        <fullName evidence="3">Alpha-soluble NSF attachment protein</fullName>
    </recommendedName>
</protein>
<dbReference type="Proteomes" id="UP000031668">
    <property type="component" value="Unassembled WGS sequence"/>
</dbReference>
<evidence type="ECO:0000313" key="1">
    <source>
        <dbReference type="EMBL" id="KII64648.1"/>
    </source>
</evidence>
<dbReference type="Pfam" id="PF14938">
    <property type="entry name" value="SNAP"/>
    <property type="match status" value="1"/>
</dbReference>
<reference evidence="1 2" key="1">
    <citation type="journal article" date="2014" name="Genome Biol. Evol.">
        <title>The genome of the myxosporean Thelohanellus kitauei shows adaptations to nutrient acquisition within its fish host.</title>
        <authorList>
            <person name="Yang Y."/>
            <person name="Xiong J."/>
            <person name="Zhou Z."/>
            <person name="Huo F."/>
            <person name="Miao W."/>
            <person name="Ran C."/>
            <person name="Liu Y."/>
            <person name="Zhang J."/>
            <person name="Feng J."/>
            <person name="Wang M."/>
            <person name="Wang M."/>
            <person name="Wang L."/>
            <person name="Yao B."/>
        </authorList>
    </citation>
    <scope>NUCLEOTIDE SEQUENCE [LARGE SCALE GENOMIC DNA]</scope>
    <source>
        <strain evidence="1">Wuqing</strain>
    </source>
</reference>
<dbReference type="Gene3D" id="1.25.40.10">
    <property type="entry name" value="Tetratricopeptide repeat domain"/>
    <property type="match status" value="1"/>
</dbReference>
<dbReference type="AlphaFoldDB" id="A0A0C2J695"/>
<sequence>MNEIEDAERLESQAELLLNPKTFLMKVLELAHDMLVGAGAIYLKSECFEHAADAYEKAGGIAETFMRKYNLAAKNYELSGSCKLRFQPYVSIVYFIKAVSQYIDADDRGGVERCSELIVQNIDKCKIEKLSFPKFYDQTVERFVNSVPKHRTRSFITIFKFKFAKYLCTIKDYDHALILFEEVIVTNSENNSFKELIELSCSYSCLIIIIMKGVDAQKHIDEFCQLCPDFKGCSKYVLIKRIVESSKNDNFDDLADDVSVRLITDKEPYHRW</sequence>
<evidence type="ECO:0008006" key="3">
    <source>
        <dbReference type="Google" id="ProtNLM"/>
    </source>
</evidence>
<dbReference type="SUPFAM" id="SSF48452">
    <property type="entry name" value="TPR-like"/>
    <property type="match status" value="1"/>
</dbReference>
<evidence type="ECO:0000313" key="2">
    <source>
        <dbReference type="Proteomes" id="UP000031668"/>
    </source>
</evidence>
<dbReference type="EMBL" id="JWZT01004135">
    <property type="protein sequence ID" value="KII64648.1"/>
    <property type="molecule type" value="Genomic_DNA"/>
</dbReference>
<dbReference type="InterPro" id="IPR011990">
    <property type="entry name" value="TPR-like_helical_dom_sf"/>
</dbReference>
<gene>
    <name evidence="1" type="ORF">RF11_10005</name>
</gene>
<name>A0A0C2J695_THEKT</name>
<organism evidence="1 2">
    <name type="scientific">Thelohanellus kitauei</name>
    <name type="common">Myxosporean</name>
    <dbReference type="NCBI Taxonomy" id="669202"/>
    <lineage>
        <taxon>Eukaryota</taxon>
        <taxon>Metazoa</taxon>
        <taxon>Cnidaria</taxon>
        <taxon>Myxozoa</taxon>
        <taxon>Myxosporea</taxon>
        <taxon>Bivalvulida</taxon>
        <taxon>Platysporina</taxon>
        <taxon>Myxobolidae</taxon>
        <taxon>Thelohanellus</taxon>
    </lineage>
</organism>
<proteinExistence type="predicted"/>
<comment type="caution">
    <text evidence="1">The sequence shown here is derived from an EMBL/GenBank/DDBJ whole genome shotgun (WGS) entry which is preliminary data.</text>
</comment>
<dbReference type="OrthoDB" id="9984275at2759"/>